<gene>
    <name evidence="3" type="ORF">OV287_38670</name>
</gene>
<name>A0ABT4AFE0_9BACT</name>
<dbReference type="Pfam" id="PF10816">
    <property type="entry name" value="DUF2760"/>
    <property type="match status" value="1"/>
</dbReference>
<dbReference type="Proteomes" id="UP001207654">
    <property type="component" value="Unassembled WGS sequence"/>
</dbReference>
<reference evidence="3 4" key="1">
    <citation type="submission" date="2022-11" db="EMBL/GenBank/DDBJ databases">
        <title>Minimal conservation of predation-associated metabolite biosynthetic gene clusters underscores biosynthetic potential of Myxococcota including descriptions for ten novel species: Archangium lansinium sp. nov., Myxococcus landrumus sp. nov., Nannocystis bai.</title>
        <authorList>
            <person name="Ahearne A."/>
            <person name="Stevens C."/>
            <person name="Phillips K."/>
        </authorList>
    </citation>
    <scope>NUCLEOTIDE SEQUENCE [LARGE SCALE GENOMIC DNA]</scope>
    <source>
        <strain evidence="3 4">MIWBW</strain>
    </source>
</reference>
<proteinExistence type="predicted"/>
<feature type="domain" description="DUF2760" evidence="2">
    <location>
        <begin position="80"/>
        <end position="201"/>
    </location>
</feature>
<evidence type="ECO:0000313" key="4">
    <source>
        <dbReference type="Proteomes" id="UP001207654"/>
    </source>
</evidence>
<protein>
    <submittedName>
        <fullName evidence="3">DUF2760 domain-containing protein</fullName>
    </submittedName>
</protein>
<dbReference type="EMBL" id="JAPNKA010000001">
    <property type="protein sequence ID" value="MCY1080393.1"/>
    <property type="molecule type" value="Genomic_DNA"/>
</dbReference>
<sequence>MTDQPSLSFFARFWLAFVCFWRIWFDQAFAQAVLPVREADKASKLPSGVPPSELPAGPTEQKPPEKKEPVAALPPEREHAPALQILAMLQREGRFIDFLQEDVAAFPDADVGVAARIVHEGCRKVLRQYLTLEPVLPQSEGDRVNVPAGFDAQRTRLTGNVAGQPPYTGVLKHRGWVTTAVKFPTTSPAMDPRVLAPAEVELP</sequence>
<evidence type="ECO:0000313" key="3">
    <source>
        <dbReference type="EMBL" id="MCY1080393.1"/>
    </source>
</evidence>
<feature type="region of interest" description="Disordered" evidence="1">
    <location>
        <begin position="43"/>
        <end position="74"/>
    </location>
</feature>
<organism evidence="3 4">
    <name type="scientific">Archangium lansingense</name>
    <dbReference type="NCBI Taxonomy" id="2995310"/>
    <lineage>
        <taxon>Bacteria</taxon>
        <taxon>Pseudomonadati</taxon>
        <taxon>Myxococcota</taxon>
        <taxon>Myxococcia</taxon>
        <taxon>Myxococcales</taxon>
        <taxon>Cystobacterineae</taxon>
        <taxon>Archangiaceae</taxon>
        <taxon>Archangium</taxon>
    </lineage>
</organism>
<dbReference type="InterPro" id="IPR021212">
    <property type="entry name" value="DUF2760"/>
</dbReference>
<keyword evidence="4" id="KW-1185">Reference proteome</keyword>
<accession>A0ABT4AFE0</accession>
<feature type="compositionally biased region" description="Basic and acidic residues" evidence="1">
    <location>
        <begin position="62"/>
        <end position="74"/>
    </location>
</feature>
<comment type="caution">
    <text evidence="3">The sequence shown here is derived from an EMBL/GenBank/DDBJ whole genome shotgun (WGS) entry which is preliminary data.</text>
</comment>
<evidence type="ECO:0000259" key="2">
    <source>
        <dbReference type="Pfam" id="PF10816"/>
    </source>
</evidence>
<dbReference type="RefSeq" id="WP_267539061.1">
    <property type="nucleotide sequence ID" value="NZ_JAPNKA010000001.1"/>
</dbReference>
<evidence type="ECO:0000256" key="1">
    <source>
        <dbReference type="SAM" id="MobiDB-lite"/>
    </source>
</evidence>